<reference evidence="1 2" key="1">
    <citation type="submission" date="2020-01" db="EMBL/GenBank/DDBJ databases">
        <title>Spongiivirga citrea KCTC 32990T.</title>
        <authorList>
            <person name="Wang G."/>
        </authorList>
    </citation>
    <scope>NUCLEOTIDE SEQUENCE [LARGE SCALE GENOMIC DNA]</scope>
    <source>
        <strain evidence="1 2">KCTC 32990</strain>
    </source>
</reference>
<evidence type="ECO:0008006" key="3">
    <source>
        <dbReference type="Google" id="ProtNLM"/>
    </source>
</evidence>
<dbReference type="Proteomes" id="UP000474296">
    <property type="component" value="Unassembled WGS sequence"/>
</dbReference>
<sequence length="260" mass="29537">MISEEKKSELLAYLMGELTDKESQNIKHELERDELLRNEFNELADAWSLTDTWKDPKPSEQMDNRFFTMLNNAVAENNPKSSLLQELESFLQRVITKQLMFRLAFLIVGVGLGFWMNNSSVNSNSTDELTNVRENLVLTLLEQPAANKRLQAVSEVSRFTEVDAKIVTALLKTLNNDTNDNVRIAAVESLVQFADNPMVRKGLIESISNQTSPLVQITLANTMVLLQEKNAKQPLQKLLDKEETNATVKDRLEKSIKQII</sequence>
<evidence type="ECO:0000313" key="1">
    <source>
        <dbReference type="EMBL" id="NER16652.1"/>
    </source>
</evidence>
<comment type="caution">
    <text evidence="1">The sequence shown here is derived from an EMBL/GenBank/DDBJ whole genome shotgun (WGS) entry which is preliminary data.</text>
</comment>
<dbReference type="AlphaFoldDB" id="A0A6M0CGN2"/>
<proteinExistence type="predicted"/>
<gene>
    <name evidence="1" type="ORF">GWK10_05485</name>
</gene>
<keyword evidence="2" id="KW-1185">Reference proteome</keyword>
<organism evidence="1 2">
    <name type="scientific">Spongiivirga citrea</name>
    <dbReference type="NCBI Taxonomy" id="1481457"/>
    <lineage>
        <taxon>Bacteria</taxon>
        <taxon>Pseudomonadati</taxon>
        <taxon>Bacteroidota</taxon>
        <taxon>Flavobacteriia</taxon>
        <taxon>Flavobacteriales</taxon>
        <taxon>Flavobacteriaceae</taxon>
        <taxon>Spongiivirga</taxon>
    </lineage>
</organism>
<dbReference type="SUPFAM" id="SSF48371">
    <property type="entry name" value="ARM repeat"/>
    <property type="match status" value="1"/>
</dbReference>
<accession>A0A6M0CGN2</accession>
<dbReference type="InterPro" id="IPR011989">
    <property type="entry name" value="ARM-like"/>
</dbReference>
<evidence type="ECO:0000313" key="2">
    <source>
        <dbReference type="Proteomes" id="UP000474296"/>
    </source>
</evidence>
<dbReference type="EMBL" id="JAABOQ010000002">
    <property type="protein sequence ID" value="NER16652.1"/>
    <property type="molecule type" value="Genomic_DNA"/>
</dbReference>
<name>A0A6M0CGN2_9FLAO</name>
<protein>
    <recommendedName>
        <fullName evidence="3">HEAT repeat domain-containing protein</fullName>
    </recommendedName>
</protein>
<dbReference type="InterPro" id="IPR016024">
    <property type="entry name" value="ARM-type_fold"/>
</dbReference>
<dbReference type="Gene3D" id="1.25.10.10">
    <property type="entry name" value="Leucine-rich Repeat Variant"/>
    <property type="match status" value="1"/>
</dbReference>
<dbReference type="Pfam" id="PF13646">
    <property type="entry name" value="HEAT_2"/>
    <property type="match status" value="1"/>
</dbReference>
<dbReference type="RefSeq" id="WP_164030016.1">
    <property type="nucleotide sequence ID" value="NZ_JAABOQ010000002.1"/>
</dbReference>